<keyword evidence="5" id="KW-0963">Cytoplasm</keyword>
<comment type="caution">
    <text evidence="18">The sequence shown here is derived from an EMBL/GenBank/DDBJ whole genome shotgun (WGS) entry which is preliminary data.</text>
</comment>
<keyword evidence="6" id="KW-0145">Chemotaxis</keyword>
<evidence type="ECO:0000259" key="16">
    <source>
        <dbReference type="PROSITE" id="PS50851"/>
    </source>
</evidence>
<comment type="catalytic activity">
    <reaction evidence="1">
        <text>ATP + protein L-histidine = ADP + protein N-phospho-L-histidine.</text>
        <dbReference type="EC" id="2.7.13.3"/>
    </reaction>
</comment>
<comment type="subcellular location">
    <subcellularLocation>
        <location evidence="2">Cytoplasm</location>
    </subcellularLocation>
</comment>
<dbReference type="EMBL" id="WJBE01000016">
    <property type="protein sequence ID" value="MBC3900847.1"/>
    <property type="molecule type" value="Genomic_DNA"/>
</dbReference>
<dbReference type="SMART" id="SM00073">
    <property type="entry name" value="HPT"/>
    <property type="match status" value="1"/>
</dbReference>
<dbReference type="InterPro" id="IPR036641">
    <property type="entry name" value="HPT_dom_sf"/>
</dbReference>
<dbReference type="InterPro" id="IPR037006">
    <property type="entry name" value="CheA-like_homodim_sf"/>
</dbReference>
<dbReference type="Gene3D" id="1.20.120.160">
    <property type="entry name" value="HPT domain"/>
    <property type="match status" value="1"/>
</dbReference>
<comment type="function">
    <text evidence="13">Involved in the transmission of sensory signals from the chemoreceptors to the flagellar motors. CheA is autophosphorylated; it can transfer its phosphate group to either CheB or CheY.</text>
</comment>
<evidence type="ECO:0000256" key="3">
    <source>
        <dbReference type="ARBA" id="ARBA00012438"/>
    </source>
</evidence>
<dbReference type="Gene3D" id="1.10.287.560">
    <property type="entry name" value="Histidine kinase CheA-like, homodimeric domain"/>
    <property type="match status" value="1"/>
</dbReference>
<dbReference type="InterPro" id="IPR036097">
    <property type="entry name" value="HisK_dim/P_sf"/>
</dbReference>
<dbReference type="Proteomes" id="UP000622405">
    <property type="component" value="Unassembled WGS sequence"/>
</dbReference>
<dbReference type="EC" id="2.7.13.3" evidence="3"/>
<name>A0ABR6Z157_9FIRM</name>
<gene>
    <name evidence="18" type="ORF">GH811_14625</name>
</gene>
<dbReference type="Pfam" id="PF01627">
    <property type="entry name" value="Hpt"/>
    <property type="match status" value="1"/>
</dbReference>
<feature type="domain" description="CheW-like" evidence="16">
    <location>
        <begin position="576"/>
        <end position="713"/>
    </location>
</feature>
<evidence type="ECO:0000256" key="4">
    <source>
        <dbReference type="ARBA" id="ARBA00021495"/>
    </source>
</evidence>
<keyword evidence="19" id="KW-1185">Reference proteome</keyword>
<dbReference type="SUPFAM" id="SSF55052">
    <property type="entry name" value="CheY-binding domain of CheA"/>
    <property type="match status" value="1"/>
</dbReference>
<dbReference type="InterPro" id="IPR004358">
    <property type="entry name" value="Sig_transdc_His_kin-like_C"/>
</dbReference>
<dbReference type="InterPro" id="IPR051315">
    <property type="entry name" value="Bact_Chemotaxis_CheA"/>
</dbReference>
<dbReference type="PANTHER" id="PTHR43395:SF10">
    <property type="entry name" value="CHEMOTAXIS PROTEIN CHEA"/>
    <property type="match status" value="1"/>
</dbReference>
<feature type="modified residue" description="Phosphohistidine" evidence="14">
    <location>
        <position position="52"/>
    </location>
</feature>
<dbReference type="SUPFAM" id="SSF47226">
    <property type="entry name" value="Histidine-containing phosphotransfer domain, HPT domain"/>
    <property type="match status" value="1"/>
</dbReference>
<evidence type="ECO:0000313" key="19">
    <source>
        <dbReference type="Proteomes" id="UP000622405"/>
    </source>
</evidence>
<dbReference type="InterPro" id="IPR036061">
    <property type="entry name" value="CheW-like_dom_sf"/>
</dbReference>
<evidence type="ECO:0000256" key="11">
    <source>
        <dbReference type="ARBA" id="ARBA00022840"/>
    </source>
</evidence>
<keyword evidence="9" id="KW-0547">Nucleotide-binding</keyword>
<dbReference type="Gene3D" id="3.30.565.10">
    <property type="entry name" value="Histidine kinase-like ATPase, C-terminal domain"/>
    <property type="match status" value="1"/>
</dbReference>
<evidence type="ECO:0000256" key="1">
    <source>
        <dbReference type="ARBA" id="ARBA00000085"/>
    </source>
</evidence>
<dbReference type="InterPro" id="IPR002545">
    <property type="entry name" value="CheW-lke_dom"/>
</dbReference>
<evidence type="ECO:0000256" key="12">
    <source>
        <dbReference type="ARBA" id="ARBA00023012"/>
    </source>
</evidence>
<organism evidence="18 19">
    <name type="scientific">Acetobacterium malicum</name>
    <dbReference type="NCBI Taxonomy" id="52692"/>
    <lineage>
        <taxon>Bacteria</taxon>
        <taxon>Bacillati</taxon>
        <taxon>Bacillota</taxon>
        <taxon>Clostridia</taxon>
        <taxon>Eubacteriales</taxon>
        <taxon>Eubacteriaceae</taxon>
        <taxon>Acetobacterium</taxon>
    </lineage>
</organism>
<dbReference type="SUPFAM" id="SSF47384">
    <property type="entry name" value="Homodimeric domain of signal transducing histidine kinase"/>
    <property type="match status" value="1"/>
</dbReference>
<dbReference type="SUPFAM" id="SSF50341">
    <property type="entry name" value="CheW-like"/>
    <property type="match status" value="1"/>
</dbReference>
<reference evidence="18 19" key="1">
    <citation type="journal article" date="2020" name="mSystems">
        <title>Defining Genomic and Predicted Metabolic Features of the Acetobacterium Genus.</title>
        <authorList>
            <person name="Ross D.E."/>
            <person name="Marshall C.W."/>
            <person name="Gulliver D."/>
            <person name="May H.D."/>
            <person name="Norman R.S."/>
        </authorList>
    </citation>
    <scope>NUCLEOTIDE SEQUENCE [LARGE SCALE GENOMIC DNA]</scope>
    <source>
        <strain evidence="18 19">DSM 4132</strain>
    </source>
</reference>
<sequence length="713" mass="79369">MSNYDSGNDSILEMYIFESETLLDQLEEILLQSEDNAELTPDDINEIFRIMHTIKGSSAMMEFDMLAHSSHKLEDLFFVIRENGIKQEDFGDLMDLVLNFSTFLKGEVEKIKNNETLLDENEELIVETDAFLNRIKGLSQDPAVKAQAEIIGSSDDDASTMLETTVEDDLFGDMSFDELVNDDSEVSEEPADFVLTNEKPNVYCIHTRFNEDSQMENIRAFMLVNKLESIGKVSKTIPEQLNNNPEAAGIILKNGFYCHVETKADKQTIENIALSILSVKSIEFLDCSQEEVAELEIEAKPEVAEIGKKAPEKVNDANKQKNNVQNLISVDLNKLDTLMNLIGEIVITESMVFGSVGMEGKRDESFEKASTQLQKLTDELQDIVMSIRMIPIAGTFKKMQRIVRDVGKKLKKEVEFITMGESTEVDKTIIDGIADPLMHLVRNAMDHGLESAEERIAVGKNPVGKVILSAQNVGGDIIISVSDDGKGLDPAGILEKAKEKKLLVKPEEEYSEKEILNLIMAPGFSTKETVTEFSGRGVGMDVVKKNIEKVGGSISIESEKGSGTNIFLKIPLTLSIISGMEVLVGEDIYEIPISNIRETFKITSNQLIKDPDNNEMVMIRGVCYPLIRLHDIFEDKKCETHIEDGILMLVDSGDTFACLFMDDLIKKHQIVVKPIPKYLNHYSIKNSGIAGCTILGNGSISLIVDIPAILDHY</sequence>
<proteinExistence type="predicted"/>
<feature type="domain" description="HPt" evidence="17">
    <location>
        <begin position="4"/>
        <end position="111"/>
    </location>
</feature>
<dbReference type="InterPro" id="IPR037052">
    <property type="entry name" value="CheA-like_P2_sf"/>
</dbReference>
<dbReference type="SMART" id="SM00260">
    <property type="entry name" value="CheW"/>
    <property type="match status" value="1"/>
</dbReference>
<dbReference type="InterPro" id="IPR035891">
    <property type="entry name" value="CheY-binding_CheA"/>
</dbReference>
<evidence type="ECO:0000256" key="10">
    <source>
        <dbReference type="ARBA" id="ARBA00022777"/>
    </source>
</evidence>
<evidence type="ECO:0000256" key="8">
    <source>
        <dbReference type="ARBA" id="ARBA00022679"/>
    </source>
</evidence>
<feature type="domain" description="Histidine kinase" evidence="15">
    <location>
        <begin position="372"/>
        <end position="574"/>
    </location>
</feature>
<dbReference type="InterPro" id="IPR008207">
    <property type="entry name" value="Sig_transdc_His_kin_Hpt_dom"/>
</dbReference>
<dbReference type="CDD" id="cd16916">
    <property type="entry name" value="HATPase_CheA-like"/>
    <property type="match status" value="1"/>
</dbReference>
<dbReference type="InterPro" id="IPR005467">
    <property type="entry name" value="His_kinase_dom"/>
</dbReference>
<dbReference type="PROSITE" id="PS50851">
    <property type="entry name" value="CHEW"/>
    <property type="match status" value="1"/>
</dbReference>
<dbReference type="InterPro" id="IPR003594">
    <property type="entry name" value="HATPase_dom"/>
</dbReference>
<dbReference type="Pfam" id="PF02518">
    <property type="entry name" value="HATPase_c"/>
    <property type="match status" value="1"/>
</dbReference>
<dbReference type="CDD" id="cd00088">
    <property type="entry name" value="HPT"/>
    <property type="match status" value="1"/>
</dbReference>
<dbReference type="Gene3D" id="2.30.30.40">
    <property type="entry name" value="SH3 Domains"/>
    <property type="match status" value="1"/>
</dbReference>
<dbReference type="PRINTS" id="PR00344">
    <property type="entry name" value="BCTRLSENSOR"/>
</dbReference>
<dbReference type="PROSITE" id="PS50109">
    <property type="entry name" value="HIS_KIN"/>
    <property type="match status" value="1"/>
</dbReference>
<keyword evidence="12" id="KW-0902">Two-component regulatory system</keyword>
<evidence type="ECO:0000256" key="14">
    <source>
        <dbReference type="PROSITE-ProRule" id="PRU00110"/>
    </source>
</evidence>
<protein>
    <recommendedName>
        <fullName evidence="4">Chemotaxis protein CheA</fullName>
        <ecNumber evidence="3">2.7.13.3</ecNumber>
    </recommendedName>
</protein>
<accession>A0ABR6Z157</accession>
<keyword evidence="10" id="KW-0418">Kinase</keyword>
<keyword evidence="11" id="KW-0067">ATP-binding</keyword>
<evidence type="ECO:0000259" key="17">
    <source>
        <dbReference type="PROSITE" id="PS50894"/>
    </source>
</evidence>
<dbReference type="Gene3D" id="3.30.70.1110">
    <property type="entry name" value="Histidine kinase CheA-like, P2 response regulator-binding domain"/>
    <property type="match status" value="1"/>
</dbReference>
<evidence type="ECO:0000259" key="15">
    <source>
        <dbReference type="PROSITE" id="PS50109"/>
    </source>
</evidence>
<dbReference type="RefSeq" id="WP_186894983.1">
    <property type="nucleotide sequence ID" value="NZ_WJBE01000016.1"/>
</dbReference>
<dbReference type="PANTHER" id="PTHR43395">
    <property type="entry name" value="SENSOR HISTIDINE KINASE CHEA"/>
    <property type="match status" value="1"/>
</dbReference>
<dbReference type="PROSITE" id="PS50894">
    <property type="entry name" value="HPT"/>
    <property type="match status" value="1"/>
</dbReference>
<dbReference type="SUPFAM" id="SSF55874">
    <property type="entry name" value="ATPase domain of HSP90 chaperone/DNA topoisomerase II/histidine kinase"/>
    <property type="match status" value="1"/>
</dbReference>
<dbReference type="SMART" id="SM01231">
    <property type="entry name" value="H-kinase_dim"/>
    <property type="match status" value="1"/>
</dbReference>
<dbReference type="InterPro" id="IPR004105">
    <property type="entry name" value="CheA-like_dim"/>
</dbReference>
<evidence type="ECO:0000256" key="2">
    <source>
        <dbReference type="ARBA" id="ARBA00004496"/>
    </source>
</evidence>
<dbReference type="Pfam" id="PF02895">
    <property type="entry name" value="H-kinase_dim"/>
    <property type="match status" value="1"/>
</dbReference>
<dbReference type="InterPro" id="IPR010808">
    <property type="entry name" value="CheA_P2-bd"/>
</dbReference>
<evidence type="ECO:0000256" key="9">
    <source>
        <dbReference type="ARBA" id="ARBA00022741"/>
    </source>
</evidence>
<evidence type="ECO:0000256" key="7">
    <source>
        <dbReference type="ARBA" id="ARBA00022553"/>
    </source>
</evidence>
<evidence type="ECO:0000313" key="18">
    <source>
        <dbReference type="EMBL" id="MBC3900847.1"/>
    </source>
</evidence>
<dbReference type="Pfam" id="PF01584">
    <property type="entry name" value="CheW"/>
    <property type="match status" value="1"/>
</dbReference>
<evidence type="ECO:0000256" key="13">
    <source>
        <dbReference type="ARBA" id="ARBA00035100"/>
    </source>
</evidence>
<evidence type="ECO:0000256" key="5">
    <source>
        <dbReference type="ARBA" id="ARBA00022490"/>
    </source>
</evidence>
<evidence type="ECO:0000256" key="6">
    <source>
        <dbReference type="ARBA" id="ARBA00022500"/>
    </source>
</evidence>
<keyword evidence="7 14" id="KW-0597">Phosphoprotein</keyword>
<dbReference type="Pfam" id="PF07194">
    <property type="entry name" value="P2"/>
    <property type="match status" value="1"/>
</dbReference>
<dbReference type="InterPro" id="IPR036890">
    <property type="entry name" value="HATPase_C_sf"/>
</dbReference>
<dbReference type="SMART" id="SM00387">
    <property type="entry name" value="HATPase_c"/>
    <property type="match status" value="1"/>
</dbReference>
<keyword evidence="8" id="KW-0808">Transferase</keyword>